<organism evidence="1 2">
    <name type="scientific">Racocetra persica</name>
    <dbReference type="NCBI Taxonomy" id="160502"/>
    <lineage>
        <taxon>Eukaryota</taxon>
        <taxon>Fungi</taxon>
        <taxon>Fungi incertae sedis</taxon>
        <taxon>Mucoromycota</taxon>
        <taxon>Glomeromycotina</taxon>
        <taxon>Glomeromycetes</taxon>
        <taxon>Diversisporales</taxon>
        <taxon>Gigasporaceae</taxon>
        <taxon>Racocetra</taxon>
    </lineage>
</organism>
<evidence type="ECO:0000313" key="2">
    <source>
        <dbReference type="Proteomes" id="UP000789920"/>
    </source>
</evidence>
<feature type="non-terminal residue" evidence="1">
    <location>
        <position position="61"/>
    </location>
</feature>
<comment type="caution">
    <text evidence="1">The sequence shown here is derived from an EMBL/GenBank/DDBJ whole genome shotgun (WGS) entry which is preliminary data.</text>
</comment>
<keyword evidence="2" id="KW-1185">Reference proteome</keyword>
<gene>
    <name evidence="1" type="ORF">RPERSI_LOCUS17516</name>
</gene>
<dbReference type="EMBL" id="CAJVQC010044973">
    <property type="protein sequence ID" value="CAG8780561.1"/>
    <property type="molecule type" value="Genomic_DNA"/>
</dbReference>
<evidence type="ECO:0000313" key="1">
    <source>
        <dbReference type="EMBL" id="CAG8780561.1"/>
    </source>
</evidence>
<accession>A0ACA9R8A0</accession>
<dbReference type="Proteomes" id="UP000789920">
    <property type="component" value="Unassembled WGS sequence"/>
</dbReference>
<name>A0ACA9R8A0_9GLOM</name>
<reference evidence="1" key="1">
    <citation type="submission" date="2021-06" db="EMBL/GenBank/DDBJ databases">
        <authorList>
            <person name="Kallberg Y."/>
            <person name="Tangrot J."/>
            <person name="Rosling A."/>
        </authorList>
    </citation>
    <scope>NUCLEOTIDE SEQUENCE</scope>
    <source>
        <strain evidence="1">MA461A</strain>
    </source>
</reference>
<proteinExistence type="predicted"/>
<protein>
    <submittedName>
        <fullName evidence="1">14926_t:CDS:1</fullName>
    </submittedName>
</protein>
<sequence length="61" mass="6674">MEITILFDATIVLSIGGIPDATIVLSIGKEAMESHLANECFSCPQDIQNIGRIKTRKINRS</sequence>